<dbReference type="Pfam" id="PF01425">
    <property type="entry name" value="Amidase"/>
    <property type="match status" value="1"/>
</dbReference>
<evidence type="ECO:0000313" key="2">
    <source>
        <dbReference type="EMBL" id="SVE01655.1"/>
    </source>
</evidence>
<dbReference type="InterPro" id="IPR023631">
    <property type="entry name" value="Amidase_dom"/>
</dbReference>
<organism evidence="2">
    <name type="scientific">marine metagenome</name>
    <dbReference type="NCBI Taxonomy" id="408172"/>
    <lineage>
        <taxon>unclassified sequences</taxon>
        <taxon>metagenomes</taxon>
        <taxon>ecological metagenomes</taxon>
    </lineage>
</organism>
<feature type="non-terminal residue" evidence="2">
    <location>
        <position position="1"/>
    </location>
</feature>
<feature type="domain" description="Amidase" evidence="1">
    <location>
        <begin position="21"/>
        <end position="238"/>
    </location>
</feature>
<sequence>ADWGRAGLLAEQFDSDPGFLADAPLRGLVIAHKNLLDTAGMRTTYGSPAFAGHVPRQNHPLVDLMAAAGTVFVGKTNTPELGAGSHTFNPVHGLTRNPWDPSRSAGGSSGGAAAALACGSLSLADGSDLGGSLRNPASFCGIVGFRPSSGTSPGFPPLDHRIRMPTVGPMARTVGDLALFHGMMSQRPVNLEARPPARLLVSPDHGDLPVDAAVRRVLAEAATLLAGAGWTVEESNPPADGADACFEVLRSLGY</sequence>
<gene>
    <name evidence="2" type="ORF">METZ01_LOCUS454509</name>
</gene>
<accession>A0A383A360</accession>
<protein>
    <recommendedName>
        <fullName evidence="1">Amidase domain-containing protein</fullName>
    </recommendedName>
</protein>
<dbReference type="InterPro" id="IPR020556">
    <property type="entry name" value="Amidase_CS"/>
</dbReference>
<dbReference type="SUPFAM" id="SSF75304">
    <property type="entry name" value="Amidase signature (AS) enzymes"/>
    <property type="match status" value="1"/>
</dbReference>
<dbReference type="InterPro" id="IPR036928">
    <property type="entry name" value="AS_sf"/>
</dbReference>
<dbReference type="AlphaFoldDB" id="A0A383A360"/>
<dbReference type="GO" id="GO:0003824">
    <property type="term" value="F:catalytic activity"/>
    <property type="evidence" value="ECO:0007669"/>
    <property type="project" value="InterPro"/>
</dbReference>
<evidence type="ECO:0000259" key="1">
    <source>
        <dbReference type="Pfam" id="PF01425"/>
    </source>
</evidence>
<dbReference type="PROSITE" id="PS00571">
    <property type="entry name" value="AMIDASES"/>
    <property type="match status" value="1"/>
</dbReference>
<proteinExistence type="predicted"/>
<reference evidence="2" key="1">
    <citation type="submission" date="2018-05" db="EMBL/GenBank/DDBJ databases">
        <authorList>
            <person name="Lanie J.A."/>
            <person name="Ng W.-L."/>
            <person name="Kazmierczak K.M."/>
            <person name="Andrzejewski T.M."/>
            <person name="Davidsen T.M."/>
            <person name="Wayne K.J."/>
            <person name="Tettelin H."/>
            <person name="Glass J.I."/>
            <person name="Rusch D."/>
            <person name="Podicherti R."/>
            <person name="Tsui H.-C.T."/>
            <person name="Winkler M.E."/>
        </authorList>
    </citation>
    <scope>NUCLEOTIDE SEQUENCE</scope>
</reference>
<dbReference type="EMBL" id="UINC01188437">
    <property type="protein sequence ID" value="SVE01655.1"/>
    <property type="molecule type" value="Genomic_DNA"/>
</dbReference>
<dbReference type="PANTHER" id="PTHR11895:SF76">
    <property type="entry name" value="INDOLEACETAMIDE HYDROLASE"/>
    <property type="match status" value="1"/>
</dbReference>
<dbReference type="InterPro" id="IPR000120">
    <property type="entry name" value="Amidase"/>
</dbReference>
<dbReference type="PANTHER" id="PTHR11895">
    <property type="entry name" value="TRANSAMIDASE"/>
    <property type="match status" value="1"/>
</dbReference>
<feature type="non-terminal residue" evidence="2">
    <location>
        <position position="254"/>
    </location>
</feature>
<name>A0A383A360_9ZZZZ</name>
<dbReference type="Gene3D" id="3.90.1300.10">
    <property type="entry name" value="Amidase signature (AS) domain"/>
    <property type="match status" value="1"/>
</dbReference>